<evidence type="ECO:0000313" key="4">
    <source>
        <dbReference type="Proteomes" id="UP000182658"/>
    </source>
</evidence>
<dbReference type="InParanoid" id="A0A1J7J6I9"/>
<feature type="region of interest" description="Disordered" evidence="1">
    <location>
        <begin position="352"/>
        <end position="373"/>
    </location>
</feature>
<dbReference type="Proteomes" id="UP000182658">
    <property type="component" value="Unassembled WGS sequence"/>
</dbReference>
<keyword evidence="2" id="KW-0472">Membrane</keyword>
<keyword evidence="2" id="KW-0812">Transmembrane</keyword>
<keyword evidence="4" id="KW-1185">Reference proteome</keyword>
<evidence type="ECO:0000256" key="2">
    <source>
        <dbReference type="SAM" id="Phobius"/>
    </source>
</evidence>
<dbReference type="STRING" id="1408157.A0A1J7J6I9"/>
<evidence type="ECO:0000313" key="3">
    <source>
        <dbReference type="EMBL" id="OIW34987.1"/>
    </source>
</evidence>
<dbReference type="EMBL" id="KV875093">
    <property type="protein sequence ID" value="OIW34987.1"/>
    <property type="molecule type" value="Genomic_DNA"/>
</dbReference>
<dbReference type="OrthoDB" id="10454485at2759"/>
<keyword evidence="2" id="KW-1133">Transmembrane helix</keyword>
<name>A0A1J7J6I9_9PEZI</name>
<feature type="transmembrane region" description="Helical" evidence="2">
    <location>
        <begin position="117"/>
        <end position="145"/>
    </location>
</feature>
<feature type="compositionally biased region" description="Low complexity" evidence="1">
    <location>
        <begin position="83"/>
        <end position="103"/>
    </location>
</feature>
<feature type="region of interest" description="Disordered" evidence="1">
    <location>
        <begin position="175"/>
        <end position="225"/>
    </location>
</feature>
<reference evidence="3 4" key="1">
    <citation type="submission" date="2016-10" db="EMBL/GenBank/DDBJ databases">
        <title>Draft genome sequence of Coniochaeta ligniaria NRRL30616, a lignocellulolytic fungus for bioabatement of inhibitors in plant biomass hydrolysates.</title>
        <authorList>
            <consortium name="DOE Joint Genome Institute"/>
            <person name="Jimenez D.J."/>
            <person name="Hector R.E."/>
            <person name="Riley R."/>
            <person name="Sun H."/>
            <person name="Grigoriev I.V."/>
            <person name="Van Elsas J.D."/>
            <person name="Nichols N.N."/>
        </authorList>
    </citation>
    <scope>NUCLEOTIDE SEQUENCE [LARGE SCALE GENOMIC DNA]</scope>
    <source>
        <strain evidence="3 4">NRRL 30616</strain>
    </source>
</reference>
<accession>A0A1J7J6I9</accession>
<sequence length="395" mass="42983">MAPYLSLSPRYYDCDPGYNWYTCNIAGQSYYGCCSVDPCGSITFCPAEHQDVKSVEPGSATIAATSMSSSTTAYPRSTYPTLNDNAPPNSGGSPPPDGDYGPATTISSTYTESTGQAGVAIAATVGALGLILLIVFCLSLYRFLVRRAREAREARKAREAREEERRIKKKRRYGVCAKRPLGGSSGLSSDRTSTSPGQGCSWENTPSPGISPSPSPRISPLSYDGAYDHPYPTDVDYRYETRYGVHYSTQLPTPPSPARRPARNTSRSHGLGAEAFRFENRIPVVPPVSPRSSSDYPDTSPFDETNPHNYRRRPTIPISPKRAATMPPEGLFAGIPERLAPDGSGYPETHAKASNNPFQTRHRPVGYHGGPVTPVWDSDGVLQEIYVEDWAGTKQ</sequence>
<organism evidence="3 4">
    <name type="scientific">Coniochaeta ligniaria NRRL 30616</name>
    <dbReference type="NCBI Taxonomy" id="1408157"/>
    <lineage>
        <taxon>Eukaryota</taxon>
        <taxon>Fungi</taxon>
        <taxon>Dikarya</taxon>
        <taxon>Ascomycota</taxon>
        <taxon>Pezizomycotina</taxon>
        <taxon>Sordariomycetes</taxon>
        <taxon>Sordariomycetidae</taxon>
        <taxon>Coniochaetales</taxon>
        <taxon>Coniochaetaceae</taxon>
        <taxon>Coniochaeta</taxon>
    </lineage>
</organism>
<feature type="region of interest" description="Disordered" evidence="1">
    <location>
        <begin position="247"/>
        <end position="324"/>
    </location>
</feature>
<feature type="compositionally biased region" description="Low complexity" evidence="1">
    <location>
        <begin position="179"/>
        <end position="196"/>
    </location>
</feature>
<protein>
    <submittedName>
        <fullName evidence="3">Uncharacterized protein</fullName>
    </submittedName>
</protein>
<feature type="region of interest" description="Disordered" evidence="1">
    <location>
        <begin position="66"/>
        <end position="104"/>
    </location>
</feature>
<gene>
    <name evidence="3" type="ORF">CONLIGDRAFT_665656</name>
</gene>
<dbReference type="AlphaFoldDB" id="A0A1J7J6I9"/>
<evidence type="ECO:0000256" key="1">
    <source>
        <dbReference type="SAM" id="MobiDB-lite"/>
    </source>
</evidence>
<proteinExistence type="predicted"/>